<keyword evidence="2" id="KW-1185">Reference proteome</keyword>
<proteinExistence type="predicted"/>
<evidence type="ECO:0000313" key="2">
    <source>
        <dbReference type="Proteomes" id="UP001501532"/>
    </source>
</evidence>
<dbReference type="EMBL" id="BAAAUF010000042">
    <property type="protein sequence ID" value="GAA3055759.1"/>
    <property type="molecule type" value="Genomic_DNA"/>
</dbReference>
<dbReference type="Proteomes" id="UP001501532">
    <property type="component" value="Unassembled WGS sequence"/>
</dbReference>
<comment type="caution">
    <text evidence="1">The sequence shown here is derived from an EMBL/GenBank/DDBJ whole genome shotgun (WGS) entry which is preliminary data.</text>
</comment>
<organism evidence="1 2">
    <name type="scientific">Streptomyces glomeratus</name>
    <dbReference type="NCBI Taxonomy" id="284452"/>
    <lineage>
        <taxon>Bacteria</taxon>
        <taxon>Bacillati</taxon>
        <taxon>Actinomycetota</taxon>
        <taxon>Actinomycetes</taxon>
        <taxon>Kitasatosporales</taxon>
        <taxon>Streptomycetaceae</taxon>
        <taxon>Streptomyces</taxon>
    </lineage>
</organism>
<sequence length="61" mass="6400">MEPADVEAEVGGVAKQVAHLQPVLLLQQQGVHAPEGTLGRCGFRSLGGKARVRVDVTQGHT</sequence>
<gene>
    <name evidence="1" type="ORF">GCM10010448_43990</name>
</gene>
<reference evidence="2" key="1">
    <citation type="journal article" date="2019" name="Int. J. Syst. Evol. Microbiol.">
        <title>The Global Catalogue of Microorganisms (GCM) 10K type strain sequencing project: providing services to taxonomists for standard genome sequencing and annotation.</title>
        <authorList>
            <consortium name="The Broad Institute Genomics Platform"/>
            <consortium name="The Broad Institute Genome Sequencing Center for Infectious Disease"/>
            <person name="Wu L."/>
            <person name="Ma J."/>
        </authorList>
    </citation>
    <scope>NUCLEOTIDE SEQUENCE [LARGE SCALE GENOMIC DNA]</scope>
    <source>
        <strain evidence="2">JCM 9091</strain>
    </source>
</reference>
<name>A0ABP6LQG7_9ACTN</name>
<protein>
    <submittedName>
        <fullName evidence="1">Uncharacterized protein</fullName>
    </submittedName>
</protein>
<evidence type="ECO:0000313" key="1">
    <source>
        <dbReference type="EMBL" id="GAA3055759.1"/>
    </source>
</evidence>
<accession>A0ABP6LQG7</accession>